<dbReference type="SUPFAM" id="SSF54928">
    <property type="entry name" value="RNA-binding domain, RBD"/>
    <property type="match status" value="1"/>
</dbReference>
<proteinExistence type="predicted"/>
<dbReference type="InterPro" id="IPR012677">
    <property type="entry name" value="Nucleotide-bd_a/b_plait_sf"/>
</dbReference>
<comment type="caution">
    <text evidence="5">The sequence shown here is derived from an EMBL/GenBank/DDBJ whole genome shotgun (WGS) entry which is preliminary data.</text>
</comment>
<evidence type="ECO:0000313" key="6">
    <source>
        <dbReference type="Proteomes" id="UP000237000"/>
    </source>
</evidence>
<dbReference type="Pfam" id="PF00076">
    <property type="entry name" value="RRM_1"/>
    <property type="match status" value="1"/>
</dbReference>
<dbReference type="InterPro" id="IPR000504">
    <property type="entry name" value="RRM_dom"/>
</dbReference>
<feature type="domain" description="RRM" evidence="4">
    <location>
        <begin position="13"/>
        <end position="90"/>
    </location>
</feature>
<dbReference type="OrthoDB" id="439808at2759"/>
<dbReference type="STRING" id="63057.A0A2P5EDN0"/>
<evidence type="ECO:0000313" key="5">
    <source>
        <dbReference type="EMBL" id="PON83651.1"/>
    </source>
</evidence>
<dbReference type="EMBL" id="JXTC01000174">
    <property type="protein sequence ID" value="PON83651.1"/>
    <property type="molecule type" value="Genomic_DNA"/>
</dbReference>
<organism evidence="5 6">
    <name type="scientific">Trema orientale</name>
    <name type="common">Charcoal tree</name>
    <name type="synonym">Celtis orientalis</name>
    <dbReference type="NCBI Taxonomy" id="63057"/>
    <lineage>
        <taxon>Eukaryota</taxon>
        <taxon>Viridiplantae</taxon>
        <taxon>Streptophyta</taxon>
        <taxon>Embryophyta</taxon>
        <taxon>Tracheophyta</taxon>
        <taxon>Spermatophyta</taxon>
        <taxon>Magnoliopsida</taxon>
        <taxon>eudicotyledons</taxon>
        <taxon>Gunneridae</taxon>
        <taxon>Pentapetalae</taxon>
        <taxon>rosids</taxon>
        <taxon>fabids</taxon>
        <taxon>Rosales</taxon>
        <taxon>Cannabaceae</taxon>
        <taxon>Trema</taxon>
    </lineage>
</organism>
<dbReference type="InterPro" id="IPR035979">
    <property type="entry name" value="RBD_domain_sf"/>
</dbReference>
<dbReference type="SMART" id="SM00360">
    <property type="entry name" value="RRM"/>
    <property type="match status" value="1"/>
</dbReference>
<keyword evidence="6" id="KW-1185">Reference proteome</keyword>
<evidence type="ECO:0000256" key="1">
    <source>
        <dbReference type="ARBA" id="ARBA00022884"/>
    </source>
</evidence>
<dbReference type="InParanoid" id="A0A2P5EDN0"/>
<evidence type="ECO:0000256" key="2">
    <source>
        <dbReference type="PROSITE-ProRule" id="PRU00176"/>
    </source>
</evidence>
<protein>
    <submittedName>
        <fullName evidence="5">Splicing factor-like protein</fullName>
    </submittedName>
</protein>
<evidence type="ECO:0000256" key="3">
    <source>
        <dbReference type="SAM" id="MobiDB-lite"/>
    </source>
</evidence>
<dbReference type="PANTHER" id="PTHR11176:SF22">
    <property type="entry name" value="RNA-BINDING PROTEIN 38-LIKE ISOFORM X1"/>
    <property type="match status" value="1"/>
</dbReference>
<sequence length="236" mass="26011">MGSDSQFGDTTYTKIFVGGLAWATQRDSMKSYFEQFGEILEAVVIVDKHTGRSKGYGFVTFKDPDSAIKACQDPYPVIDGRRTNCNLAAFGTQKNGPTTPQPGLGKFRSSSSTTMTMAQPARSSLDASTYIYQTIPEYTLPYYGYTNYPQDIFTMNYYNAYGEQEFPTHYVVGPHNAFLPAYCCWYIPPCMDSRANPKTTEIPSHRVSQQYEGEATGVTIGTAKGPGAASEQNSLA</sequence>
<name>A0A2P5EDN0_TREOI</name>
<dbReference type="Gene3D" id="3.30.70.330">
    <property type="match status" value="1"/>
</dbReference>
<dbReference type="PROSITE" id="PS50102">
    <property type="entry name" value="RRM"/>
    <property type="match status" value="1"/>
</dbReference>
<dbReference type="PANTHER" id="PTHR11176">
    <property type="entry name" value="BOULE-RELATED"/>
    <property type="match status" value="1"/>
</dbReference>
<gene>
    <name evidence="5" type="ORF">TorRG33x02_204570</name>
</gene>
<dbReference type="CDD" id="cd12384">
    <property type="entry name" value="RRM_RBM24_RBM38_like"/>
    <property type="match status" value="1"/>
</dbReference>
<accession>A0A2P5EDN0</accession>
<keyword evidence="1 2" id="KW-0694">RNA-binding</keyword>
<dbReference type="GO" id="GO:0003723">
    <property type="term" value="F:RNA binding"/>
    <property type="evidence" value="ECO:0007669"/>
    <property type="project" value="UniProtKB-UniRule"/>
</dbReference>
<reference evidence="6" key="1">
    <citation type="submission" date="2016-06" db="EMBL/GenBank/DDBJ databases">
        <title>Parallel loss of symbiosis genes in relatives of nitrogen-fixing non-legume Parasponia.</title>
        <authorList>
            <person name="Van Velzen R."/>
            <person name="Holmer R."/>
            <person name="Bu F."/>
            <person name="Rutten L."/>
            <person name="Van Zeijl A."/>
            <person name="Liu W."/>
            <person name="Santuari L."/>
            <person name="Cao Q."/>
            <person name="Sharma T."/>
            <person name="Shen D."/>
            <person name="Roswanjaya Y."/>
            <person name="Wardhani T."/>
            <person name="Kalhor M.S."/>
            <person name="Jansen J."/>
            <person name="Van den Hoogen J."/>
            <person name="Gungor B."/>
            <person name="Hartog M."/>
            <person name="Hontelez J."/>
            <person name="Verver J."/>
            <person name="Yang W.-C."/>
            <person name="Schijlen E."/>
            <person name="Repin R."/>
            <person name="Schilthuizen M."/>
            <person name="Schranz E."/>
            <person name="Heidstra R."/>
            <person name="Miyata K."/>
            <person name="Fedorova E."/>
            <person name="Kohlen W."/>
            <person name="Bisseling T."/>
            <person name="Smit S."/>
            <person name="Geurts R."/>
        </authorList>
    </citation>
    <scope>NUCLEOTIDE SEQUENCE [LARGE SCALE GENOMIC DNA]</scope>
    <source>
        <strain evidence="6">cv. RG33-2</strain>
    </source>
</reference>
<feature type="region of interest" description="Disordered" evidence="3">
    <location>
        <begin position="91"/>
        <end position="111"/>
    </location>
</feature>
<dbReference type="AlphaFoldDB" id="A0A2P5EDN0"/>
<feature type="region of interest" description="Disordered" evidence="3">
    <location>
        <begin position="215"/>
        <end position="236"/>
    </location>
</feature>
<dbReference type="Proteomes" id="UP000237000">
    <property type="component" value="Unassembled WGS sequence"/>
</dbReference>
<evidence type="ECO:0000259" key="4">
    <source>
        <dbReference type="PROSITE" id="PS50102"/>
    </source>
</evidence>